<protein>
    <submittedName>
        <fullName evidence="2">Uncharacterized protein</fullName>
    </submittedName>
</protein>
<organism evidence="2 3">
    <name type="scientific">Pleuronectes platessa</name>
    <name type="common">European plaice</name>
    <dbReference type="NCBI Taxonomy" id="8262"/>
    <lineage>
        <taxon>Eukaryota</taxon>
        <taxon>Metazoa</taxon>
        <taxon>Chordata</taxon>
        <taxon>Craniata</taxon>
        <taxon>Vertebrata</taxon>
        <taxon>Euteleostomi</taxon>
        <taxon>Actinopterygii</taxon>
        <taxon>Neopterygii</taxon>
        <taxon>Teleostei</taxon>
        <taxon>Neoteleostei</taxon>
        <taxon>Acanthomorphata</taxon>
        <taxon>Carangaria</taxon>
        <taxon>Pleuronectiformes</taxon>
        <taxon>Pleuronectoidei</taxon>
        <taxon>Pleuronectidae</taxon>
        <taxon>Pleuronectes</taxon>
    </lineage>
</organism>
<name>A0A9N7TM65_PLEPL</name>
<gene>
    <name evidence="2" type="ORF">PLEPLA_LOCUS2218</name>
</gene>
<dbReference type="AlphaFoldDB" id="A0A9N7TM65"/>
<dbReference type="Proteomes" id="UP001153269">
    <property type="component" value="Unassembled WGS sequence"/>
</dbReference>
<dbReference type="EMBL" id="CADEAL010000110">
    <property type="protein sequence ID" value="CAB1414509.1"/>
    <property type="molecule type" value="Genomic_DNA"/>
</dbReference>
<comment type="caution">
    <text evidence="2">The sequence shown here is derived from an EMBL/GenBank/DDBJ whole genome shotgun (WGS) entry which is preliminary data.</text>
</comment>
<evidence type="ECO:0000256" key="1">
    <source>
        <dbReference type="SAM" id="MobiDB-lite"/>
    </source>
</evidence>
<feature type="compositionally biased region" description="Basic and acidic residues" evidence="1">
    <location>
        <begin position="236"/>
        <end position="245"/>
    </location>
</feature>
<reference evidence="2" key="1">
    <citation type="submission" date="2020-03" db="EMBL/GenBank/DDBJ databases">
        <authorList>
            <person name="Weist P."/>
        </authorList>
    </citation>
    <scope>NUCLEOTIDE SEQUENCE</scope>
</reference>
<proteinExistence type="predicted"/>
<evidence type="ECO:0000313" key="3">
    <source>
        <dbReference type="Proteomes" id="UP001153269"/>
    </source>
</evidence>
<keyword evidence="3" id="KW-1185">Reference proteome</keyword>
<evidence type="ECO:0000313" key="2">
    <source>
        <dbReference type="EMBL" id="CAB1414509.1"/>
    </source>
</evidence>
<feature type="region of interest" description="Disordered" evidence="1">
    <location>
        <begin position="185"/>
        <end position="251"/>
    </location>
</feature>
<accession>A0A9N7TM65</accession>
<sequence>MVRLTGRDKQANEQATEETSAQVTGMYSVVVLESTLFELDLSTTELPLRRRAGTGGIWFRRRKVEGYPPPSILGASRLSEFSCPPVAPIECQMCVTPDSRPPACDLRRARGRILGNFSLASNTVDRGAFLSSTDVRSHLLCGCLAFTVSSASPARGFENRGAFASDSGWQSPGFLKANITAKDELQAAPRHRSIETGDRPSPGRLLLFKPRSQKIQVDCVPEPSSHSYSPNAVKDLNTDRPEPARPGKPPR</sequence>